<evidence type="ECO:0000313" key="3">
    <source>
        <dbReference type="Proteomes" id="UP001595616"/>
    </source>
</evidence>
<evidence type="ECO:0000313" key="2">
    <source>
        <dbReference type="EMBL" id="MFC3810408.1"/>
    </source>
</evidence>
<feature type="transmembrane region" description="Helical" evidence="1">
    <location>
        <begin position="22"/>
        <end position="41"/>
    </location>
</feature>
<name>A0ABV7YSR0_9BACT</name>
<organism evidence="2 3">
    <name type="scientific">Lacihabitans lacunae</name>
    <dbReference type="NCBI Taxonomy" id="1028214"/>
    <lineage>
        <taxon>Bacteria</taxon>
        <taxon>Pseudomonadati</taxon>
        <taxon>Bacteroidota</taxon>
        <taxon>Cytophagia</taxon>
        <taxon>Cytophagales</taxon>
        <taxon>Leadbetterellaceae</taxon>
        <taxon>Lacihabitans</taxon>
    </lineage>
</organism>
<reference evidence="3" key="1">
    <citation type="journal article" date="2019" name="Int. J. Syst. Evol. Microbiol.">
        <title>The Global Catalogue of Microorganisms (GCM) 10K type strain sequencing project: providing services to taxonomists for standard genome sequencing and annotation.</title>
        <authorList>
            <consortium name="The Broad Institute Genomics Platform"/>
            <consortium name="The Broad Institute Genome Sequencing Center for Infectious Disease"/>
            <person name="Wu L."/>
            <person name="Ma J."/>
        </authorList>
    </citation>
    <scope>NUCLEOTIDE SEQUENCE [LARGE SCALE GENOMIC DNA]</scope>
    <source>
        <strain evidence="3">CECT 7956</strain>
    </source>
</reference>
<accession>A0ABV7YSR0</accession>
<dbReference type="Pfam" id="PF02447">
    <property type="entry name" value="GntP_permease"/>
    <property type="match status" value="1"/>
</dbReference>
<feature type="transmembrane region" description="Helical" evidence="1">
    <location>
        <begin position="220"/>
        <end position="237"/>
    </location>
</feature>
<feature type="transmembrane region" description="Helical" evidence="1">
    <location>
        <begin position="379"/>
        <end position="401"/>
    </location>
</feature>
<feature type="transmembrane region" description="Helical" evidence="1">
    <location>
        <begin position="257"/>
        <end position="277"/>
    </location>
</feature>
<feature type="transmembrane region" description="Helical" evidence="1">
    <location>
        <begin position="53"/>
        <end position="75"/>
    </location>
</feature>
<dbReference type="RefSeq" id="WP_379836523.1">
    <property type="nucleotide sequence ID" value="NZ_JBHRYQ010000001.1"/>
</dbReference>
<dbReference type="Proteomes" id="UP001595616">
    <property type="component" value="Unassembled WGS sequence"/>
</dbReference>
<dbReference type="PIRSF" id="PIRSF002746">
    <property type="entry name" value="Gluconate_transporter"/>
    <property type="match status" value="1"/>
</dbReference>
<keyword evidence="1" id="KW-1133">Transmembrane helix</keyword>
<protein>
    <submittedName>
        <fullName evidence="2">GntP family permease</fullName>
    </submittedName>
</protein>
<dbReference type="EMBL" id="JBHRYQ010000001">
    <property type="protein sequence ID" value="MFC3810408.1"/>
    <property type="molecule type" value="Genomic_DNA"/>
</dbReference>
<keyword evidence="3" id="KW-1185">Reference proteome</keyword>
<proteinExistence type="predicted"/>
<keyword evidence="1" id="KW-0812">Transmembrane</keyword>
<feature type="transmembrane region" description="Helical" evidence="1">
    <location>
        <begin position="421"/>
        <end position="440"/>
    </location>
</feature>
<feature type="transmembrane region" description="Helical" evidence="1">
    <location>
        <begin position="166"/>
        <end position="195"/>
    </location>
</feature>
<keyword evidence="1" id="KW-0472">Membrane</keyword>
<dbReference type="PANTHER" id="PTHR30354:SF11">
    <property type="entry name" value="PERMEASE"/>
    <property type="match status" value="1"/>
</dbReference>
<gene>
    <name evidence="2" type="ORF">ACFOOI_07085</name>
</gene>
<feature type="transmembrane region" description="Helical" evidence="1">
    <location>
        <begin position="99"/>
        <end position="124"/>
    </location>
</feature>
<dbReference type="PANTHER" id="PTHR30354">
    <property type="entry name" value="GNT FAMILY GLUCONATE TRANSPORTER"/>
    <property type="match status" value="1"/>
</dbReference>
<sequence length="441" mass="46899">MLLLLLLGAILCIIIGTTKLKIHPFIVLFFVAIVFGLSAQMETSKIIESINDGFGKTLGSIGLVIVFGVIMGTFLEKTGAALRITTSILKLTGPQRVPWAMAFMGYIISIPVFADSGFVILNALNKSLSKKAKISMVSTAVALSMGLMATHTMVPPTPGPIAAAGIIGAKIGFVIIFGLIISLLSLIPVVFYCIYIGKKYYLEAKESDVSLPETPTEQPSLLKSVLPIVIPLLLIVFKSFEEYLQFLPDGFLKQTVYFIGTPVVALFVGLLLAFLLPKKLEKSMLSSDGWVGSSIRDASEILLITGAGGIFGKILQNSGLGDLIGETLSQYHLGLLLPFIIAATIKTAQGSSTIGIITAASIVAPLLPQLGLDTEISKALVVIAIGAGSAVISHVNDSFFWVVTQLTGMSLPVGYRSHSAASALLGFLGLFFSYVFFYVLN</sequence>
<evidence type="ECO:0000256" key="1">
    <source>
        <dbReference type="SAM" id="Phobius"/>
    </source>
</evidence>
<dbReference type="InterPro" id="IPR003474">
    <property type="entry name" value="Glcn_transporter"/>
</dbReference>
<feature type="transmembrane region" description="Helical" evidence="1">
    <location>
        <begin position="136"/>
        <end position="154"/>
    </location>
</feature>
<comment type="caution">
    <text evidence="2">The sequence shown here is derived from an EMBL/GenBank/DDBJ whole genome shotgun (WGS) entry which is preliminary data.</text>
</comment>